<accession>A0A1H6DKG3</accession>
<reference evidence="3" key="1">
    <citation type="submission" date="2016-10" db="EMBL/GenBank/DDBJ databases">
        <authorList>
            <person name="Varghese N."/>
            <person name="Submissions S."/>
        </authorList>
    </citation>
    <scope>NUCLEOTIDE SEQUENCE [LARGE SCALE GENOMIC DNA]</scope>
    <source>
        <strain evidence="3">DSM 43163</strain>
    </source>
</reference>
<protein>
    <recommendedName>
        <fullName evidence="4">Nitroreductase family protein</fullName>
    </recommendedName>
</protein>
<feature type="compositionally biased region" description="Basic and acidic residues" evidence="1">
    <location>
        <begin position="205"/>
        <end position="234"/>
    </location>
</feature>
<gene>
    <name evidence="2" type="ORF">SAMN04489712_11845</name>
</gene>
<dbReference type="Gene3D" id="3.40.109.10">
    <property type="entry name" value="NADH Oxidase"/>
    <property type="match status" value="2"/>
</dbReference>
<dbReference type="InterPro" id="IPR050627">
    <property type="entry name" value="Nitroreductase/BluB"/>
</dbReference>
<dbReference type="InterPro" id="IPR000415">
    <property type="entry name" value="Nitroreductase-like"/>
</dbReference>
<proteinExistence type="predicted"/>
<name>A0A1H6DKG3_9ACTN</name>
<dbReference type="OrthoDB" id="8156917at2"/>
<dbReference type="SUPFAM" id="SSF55469">
    <property type="entry name" value="FMN-dependent nitroreductase-like"/>
    <property type="match status" value="1"/>
</dbReference>
<evidence type="ECO:0000256" key="1">
    <source>
        <dbReference type="SAM" id="MobiDB-lite"/>
    </source>
</evidence>
<dbReference type="NCBIfam" id="NF047509">
    <property type="entry name" value="Rv3131_FMN_oxido"/>
    <property type="match status" value="1"/>
</dbReference>
<dbReference type="GO" id="GO:0016491">
    <property type="term" value="F:oxidoreductase activity"/>
    <property type="evidence" value="ECO:0007669"/>
    <property type="project" value="InterPro"/>
</dbReference>
<evidence type="ECO:0008006" key="4">
    <source>
        <dbReference type="Google" id="ProtNLM"/>
    </source>
</evidence>
<organism evidence="2 3">
    <name type="scientific">Thermomonospora echinospora</name>
    <dbReference type="NCBI Taxonomy" id="1992"/>
    <lineage>
        <taxon>Bacteria</taxon>
        <taxon>Bacillati</taxon>
        <taxon>Actinomycetota</taxon>
        <taxon>Actinomycetes</taxon>
        <taxon>Streptosporangiales</taxon>
        <taxon>Thermomonosporaceae</taxon>
        <taxon>Thermomonospora</taxon>
    </lineage>
</organism>
<keyword evidence="3" id="KW-1185">Reference proteome</keyword>
<sequence length="346" mass="38145">MNVRPLSRDREDPGRFEADARFAVEAARWAPSVHNTQPWRFGIGDRRISLRADNERRLDCTDPSGREMMISCGAALFTLTLALRQLGYAPRVRLLPAPDRPCLLADVDVDVPAAAPETVNPEVARLYEQIRERHTHRGAFRPGQVTAGLPALLQVEARREGVTLRVITDTHAQATLGALTGAAEHLGRADPGIGAELFRWAPAPGDRRENGVHPDTYPRRAERTEPDFPGRDFARGQGWGTDAPADEPAEQPSAGMVVLLTTPQDTPADWLRAGQALQRVLLRAQAEEGVSAAFHTQALEVPELRGLIRTRLCDGDHPQMLMRLGVAGTRRKSVRRPVHAVVHDDY</sequence>
<feature type="region of interest" description="Disordered" evidence="1">
    <location>
        <begin position="201"/>
        <end position="250"/>
    </location>
</feature>
<evidence type="ECO:0000313" key="2">
    <source>
        <dbReference type="EMBL" id="SEG85611.1"/>
    </source>
</evidence>
<dbReference type="PANTHER" id="PTHR23026">
    <property type="entry name" value="NADPH NITROREDUCTASE"/>
    <property type="match status" value="1"/>
</dbReference>
<dbReference type="EMBL" id="FNVO01000018">
    <property type="protein sequence ID" value="SEG85611.1"/>
    <property type="molecule type" value="Genomic_DNA"/>
</dbReference>
<evidence type="ECO:0000313" key="3">
    <source>
        <dbReference type="Proteomes" id="UP000236723"/>
    </source>
</evidence>
<dbReference type="PANTHER" id="PTHR23026:SF123">
    <property type="entry name" value="NAD(P)H NITROREDUCTASE RV3131-RELATED"/>
    <property type="match status" value="1"/>
</dbReference>
<dbReference type="Proteomes" id="UP000236723">
    <property type="component" value="Unassembled WGS sequence"/>
</dbReference>
<dbReference type="RefSeq" id="WP_103942544.1">
    <property type="nucleotide sequence ID" value="NZ_FNVO01000018.1"/>
</dbReference>
<dbReference type="AlphaFoldDB" id="A0A1H6DKG3"/>